<reference evidence="3" key="2">
    <citation type="journal article" date="2019" name="Mol. Plant Microbe Interact.">
        <title>Genome sequence resources for four phytopathogenic fungi from the Colletotrichum orbiculare species complex.</title>
        <authorList>
            <person name="Gan P."/>
            <person name="Tsushima A."/>
            <person name="Narusaka M."/>
            <person name="Narusaka Y."/>
            <person name="Takano Y."/>
            <person name="Kubo Y."/>
            <person name="Shirasu K."/>
        </authorList>
    </citation>
    <scope>GENOME REANNOTATION</scope>
    <source>
        <strain evidence="3">104-T / ATCC 96160 / CBS 514.97 / LARS 414 / MAFF 240422</strain>
    </source>
</reference>
<dbReference type="EMBL" id="AMCV02000043">
    <property type="protein sequence ID" value="TDZ15199.1"/>
    <property type="molecule type" value="Genomic_DNA"/>
</dbReference>
<reference evidence="3" key="1">
    <citation type="journal article" date="2013" name="New Phytol.">
        <title>Comparative genomic and transcriptomic analyses reveal the hemibiotrophic stage shift of Colletotrichum fungi.</title>
        <authorList>
            <person name="Gan P."/>
            <person name="Ikeda K."/>
            <person name="Irieda H."/>
            <person name="Narusaka M."/>
            <person name="O'Connell R.J."/>
            <person name="Narusaka Y."/>
            <person name="Takano Y."/>
            <person name="Kubo Y."/>
            <person name="Shirasu K."/>
        </authorList>
    </citation>
    <scope>NUCLEOTIDE SEQUENCE [LARGE SCALE GENOMIC DNA]</scope>
    <source>
        <strain evidence="3">104-T / ATCC 96160 / CBS 514.97 / LARS 414 / MAFF 240422</strain>
    </source>
</reference>
<name>A0A484FA39_COLOR</name>
<feature type="compositionally biased region" description="Polar residues" evidence="1">
    <location>
        <begin position="48"/>
        <end position="60"/>
    </location>
</feature>
<proteinExistence type="predicted"/>
<dbReference type="Proteomes" id="UP000014480">
    <property type="component" value="Unassembled WGS sequence"/>
</dbReference>
<sequence length="114" mass="12270">MLAMQEKGKKKTRTLLASGDLALSRPEPIPPIDIQRPGTAQKPDVLSAKSSEPQDVTPNLRQGISTAARLTCVNRGPRLGEPRVPESAVGCKLGDQRKELSEMSSTGASSQRHR</sequence>
<dbReference type="AlphaFoldDB" id="A0A484FA39"/>
<keyword evidence="3" id="KW-1185">Reference proteome</keyword>
<gene>
    <name evidence="2" type="ORF">Cob_v011997</name>
</gene>
<organism evidence="2 3">
    <name type="scientific">Colletotrichum orbiculare (strain 104-T / ATCC 96160 / CBS 514.97 / LARS 414 / MAFF 240422)</name>
    <name type="common">Cucumber anthracnose fungus</name>
    <name type="synonym">Colletotrichum lagenarium</name>
    <dbReference type="NCBI Taxonomy" id="1213857"/>
    <lineage>
        <taxon>Eukaryota</taxon>
        <taxon>Fungi</taxon>
        <taxon>Dikarya</taxon>
        <taxon>Ascomycota</taxon>
        <taxon>Pezizomycotina</taxon>
        <taxon>Sordariomycetes</taxon>
        <taxon>Hypocreomycetidae</taxon>
        <taxon>Glomerellales</taxon>
        <taxon>Glomerellaceae</taxon>
        <taxon>Colletotrichum</taxon>
        <taxon>Colletotrichum orbiculare species complex</taxon>
    </lineage>
</organism>
<accession>A0A484FA39</accession>
<feature type="compositionally biased region" description="Polar residues" evidence="1">
    <location>
        <begin position="102"/>
        <end position="114"/>
    </location>
</feature>
<evidence type="ECO:0000256" key="1">
    <source>
        <dbReference type="SAM" id="MobiDB-lite"/>
    </source>
</evidence>
<evidence type="ECO:0000313" key="3">
    <source>
        <dbReference type="Proteomes" id="UP000014480"/>
    </source>
</evidence>
<protein>
    <submittedName>
        <fullName evidence="2">Uncharacterized protein</fullName>
    </submittedName>
</protein>
<feature type="region of interest" description="Disordered" evidence="1">
    <location>
        <begin position="1"/>
        <end position="60"/>
    </location>
</feature>
<evidence type="ECO:0000313" key="2">
    <source>
        <dbReference type="EMBL" id="TDZ15199.1"/>
    </source>
</evidence>
<feature type="region of interest" description="Disordered" evidence="1">
    <location>
        <begin position="78"/>
        <end position="114"/>
    </location>
</feature>
<comment type="caution">
    <text evidence="2">The sequence shown here is derived from an EMBL/GenBank/DDBJ whole genome shotgun (WGS) entry which is preliminary data.</text>
</comment>